<dbReference type="Proteomes" id="UP000007350">
    <property type="component" value="Unassembled WGS sequence"/>
</dbReference>
<accession>K2N8M3</accession>
<evidence type="ECO:0000313" key="6">
    <source>
        <dbReference type="EMBL" id="EKF31086.1"/>
    </source>
</evidence>
<evidence type="ECO:0000256" key="2">
    <source>
        <dbReference type="ARBA" id="ARBA00022490"/>
    </source>
</evidence>
<keyword evidence="4" id="KW-0802">TPR repeat</keyword>
<dbReference type="AlphaFoldDB" id="K2N8M3"/>
<proteinExistence type="predicted"/>
<dbReference type="SUPFAM" id="SSF48452">
    <property type="entry name" value="TPR-like"/>
    <property type="match status" value="2"/>
</dbReference>
<gene>
    <name evidence="6" type="ORF">MOQ_005082</name>
</gene>
<comment type="caution">
    <text evidence="6">The sequence shown here is derived from an EMBL/GenBank/DDBJ whole genome shotgun (WGS) entry which is preliminary data.</text>
</comment>
<dbReference type="PANTHER" id="PTHR46630:SF1">
    <property type="entry name" value="TETRATRICOPEPTIDE REPEAT PROTEIN 29"/>
    <property type="match status" value="1"/>
</dbReference>
<evidence type="ECO:0000256" key="1">
    <source>
        <dbReference type="ARBA" id="ARBA00004496"/>
    </source>
</evidence>
<evidence type="ECO:0000313" key="7">
    <source>
        <dbReference type="Proteomes" id="UP000007350"/>
    </source>
</evidence>
<dbReference type="EMBL" id="AHKC01011070">
    <property type="protein sequence ID" value="EKF31086.1"/>
    <property type="molecule type" value="Genomic_DNA"/>
</dbReference>
<keyword evidence="3" id="KW-0677">Repeat</keyword>
<dbReference type="PANTHER" id="PTHR46630">
    <property type="entry name" value="TETRATRICOPEPTIDE REPEAT PROTEIN 29"/>
    <property type="match status" value="1"/>
</dbReference>
<dbReference type="Gene3D" id="1.25.40.10">
    <property type="entry name" value="Tetratricopeptide repeat domain"/>
    <property type="match status" value="2"/>
</dbReference>
<keyword evidence="7" id="KW-1185">Reference proteome</keyword>
<reference evidence="6 7" key="1">
    <citation type="journal article" date="2012" name="BMC Genomics">
        <title>Comparative genomic analysis of human infective Trypanosoma cruzi lineages with the bat-restricted subspecies T. cruzi marinkellei.</title>
        <authorList>
            <person name="Franzen O."/>
            <person name="Talavera-Lopez C."/>
            <person name="Ochaya S."/>
            <person name="Butler C.E."/>
            <person name="Messenger L.A."/>
            <person name="Lewis M.D."/>
            <person name="Llewellyn M.S."/>
            <person name="Marinkelle C.J."/>
            <person name="Tyler K.M."/>
            <person name="Miles M.A."/>
            <person name="Andersson B."/>
        </authorList>
    </citation>
    <scope>NUCLEOTIDE SEQUENCE [LARGE SCALE GENOMIC DNA]</scope>
    <source>
        <strain evidence="6 7">B7</strain>
    </source>
</reference>
<dbReference type="Pfam" id="PF13424">
    <property type="entry name" value="TPR_12"/>
    <property type="match status" value="1"/>
</dbReference>
<comment type="subcellular location">
    <subcellularLocation>
        <location evidence="1">Cytoplasm</location>
    </subcellularLocation>
</comment>
<dbReference type="GO" id="GO:0005929">
    <property type="term" value="C:cilium"/>
    <property type="evidence" value="ECO:0007669"/>
    <property type="project" value="TreeGrafter"/>
</dbReference>
<protein>
    <recommendedName>
        <fullName evidence="5">Tetratricopeptide repeat protein 29</fullName>
    </recommendedName>
</protein>
<evidence type="ECO:0000256" key="5">
    <source>
        <dbReference type="ARBA" id="ARBA00040665"/>
    </source>
</evidence>
<dbReference type="OrthoDB" id="626167at2759"/>
<evidence type="ECO:0000256" key="4">
    <source>
        <dbReference type="ARBA" id="ARBA00022803"/>
    </source>
</evidence>
<dbReference type="GO" id="GO:0003341">
    <property type="term" value="P:cilium movement"/>
    <property type="evidence" value="ECO:0007669"/>
    <property type="project" value="TreeGrafter"/>
</dbReference>
<organism evidence="6 7">
    <name type="scientific">Trypanosoma cruzi marinkellei</name>
    <dbReference type="NCBI Taxonomy" id="85056"/>
    <lineage>
        <taxon>Eukaryota</taxon>
        <taxon>Discoba</taxon>
        <taxon>Euglenozoa</taxon>
        <taxon>Kinetoplastea</taxon>
        <taxon>Metakinetoplastina</taxon>
        <taxon>Trypanosomatida</taxon>
        <taxon>Trypanosomatidae</taxon>
        <taxon>Trypanosoma</taxon>
        <taxon>Schizotrypanum</taxon>
    </lineage>
</organism>
<dbReference type="GO" id="GO:0005737">
    <property type="term" value="C:cytoplasm"/>
    <property type="evidence" value="ECO:0007669"/>
    <property type="project" value="UniProtKB-SubCell"/>
</dbReference>
<dbReference type="InterPro" id="IPR051476">
    <property type="entry name" value="Bac_ResReg_Asp_Phosphatase"/>
</dbReference>
<keyword evidence="2" id="KW-0963">Cytoplasm</keyword>
<evidence type="ECO:0000256" key="3">
    <source>
        <dbReference type="ARBA" id="ARBA00022737"/>
    </source>
</evidence>
<dbReference type="InterPro" id="IPR011990">
    <property type="entry name" value="TPR-like_helical_dom_sf"/>
</dbReference>
<name>K2N8M3_TRYCR</name>
<sequence length="486" mass="54292">MRRREVDFVENAAGAEELARQKQMALALCPPQETKNEGQQRQLFIPPMKPPGKAGNSSSSFHGGFPRNRESLISKAQRDALTVSAFGFGTTRHGRPDKSAASVQDGFSTAAGMTDGIVVSQKEKDSVRFHLCVSALSEGCVATFIHLFELSHRDPVCVDELAQTHFTVPDERLEWVKDQLSAIEVLRRQSEFHKVYERCQALADYFEAERDHDEAAWHYETALRFAMESLDRSLEQKVRGVYAAFFVRRKQFRKALTLYESMYKLAVAIEDEKTALEANCHVMRTCNALGEELKRTSPEEAKRFFDRAVAIAKSIGSARDEAAGYHALGLICEQLGDLQEALQYQKSFLDVSQQKGIIENERKAALVVASLQERMHLSSEAMQSLQQALAVSSETGDLEGVCHATMQLGQACKSNGDEEMALHYFRANFEAACRQRNQDLVDQARVALGFALGENYFKHAGGGRGYVPIVCYDVKAQLEWMSKGVL</sequence>